<dbReference type="EMBL" id="OBDY01000016">
    <property type="protein sequence ID" value="SNY55634.1"/>
    <property type="molecule type" value="Genomic_DNA"/>
</dbReference>
<feature type="signal peptide" evidence="1">
    <location>
        <begin position="1"/>
        <end position="26"/>
    </location>
</feature>
<dbReference type="Gene3D" id="2.60.40.290">
    <property type="match status" value="1"/>
</dbReference>
<feature type="chain" id="PRO_5012108794" evidence="1">
    <location>
        <begin position="27"/>
        <end position="344"/>
    </location>
</feature>
<dbReference type="PANTHER" id="PTHR30383:SF2">
    <property type="entry name" value="CELLULOSE-BINDING PROTEIN"/>
    <property type="match status" value="1"/>
</dbReference>
<name>A0A285J5T2_9ACTN</name>
<keyword evidence="4" id="KW-1185">Reference proteome</keyword>
<dbReference type="Pfam" id="PF00553">
    <property type="entry name" value="CBM_2"/>
    <property type="match status" value="1"/>
</dbReference>
<evidence type="ECO:0000256" key="1">
    <source>
        <dbReference type="SAM" id="SignalP"/>
    </source>
</evidence>
<reference evidence="3 4" key="1">
    <citation type="submission" date="2017-09" db="EMBL/GenBank/DDBJ databases">
        <authorList>
            <person name="Ehlers B."/>
            <person name="Leendertz F.H."/>
        </authorList>
    </citation>
    <scope>NUCLEOTIDE SEQUENCE [LARGE SCALE GENOMIC DNA]</scope>
    <source>
        <strain evidence="3 4">CGMCC 4.6857</strain>
    </source>
</reference>
<organism evidence="3 4">
    <name type="scientific">Paractinoplanes atraurantiacus</name>
    <dbReference type="NCBI Taxonomy" id="1036182"/>
    <lineage>
        <taxon>Bacteria</taxon>
        <taxon>Bacillati</taxon>
        <taxon>Actinomycetota</taxon>
        <taxon>Actinomycetes</taxon>
        <taxon>Micromonosporales</taxon>
        <taxon>Micromonosporaceae</taxon>
        <taxon>Paractinoplanes</taxon>
    </lineage>
</organism>
<dbReference type="InterPro" id="IPR001919">
    <property type="entry name" value="CBD2"/>
</dbReference>
<dbReference type="SUPFAM" id="SSF49384">
    <property type="entry name" value="Carbohydrate-binding domain"/>
    <property type="match status" value="1"/>
</dbReference>
<evidence type="ECO:0000259" key="2">
    <source>
        <dbReference type="PROSITE" id="PS51173"/>
    </source>
</evidence>
<dbReference type="PANTHER" id="PTHR30383">
    <property type="entry name" value="THIOESTERASE 1/PROTEASE 1/LYSOPHOSPHOLIPASE L1"/>
    <property type="match status" value="1"/>
</dbReference>
<dbReference type="InterPro" id="IPR051532">
    <property type="entry name" value="Ester_Hydrolysis_Enzymes"/>
</dbReference>
<dbReference type="OrthoDB" id="468550at2"/>
<dbReference type="InterPro" id="IPR008965">
    <property type="entry name" value="CBM2/CBM3_carb-bd_dom_sf"/>
</dbReference>
<feature type="domain" description="CBM2" evidence="2">
    <location>
        <begin position="23"/>
        <end position="130"/>
    </location>
</feature>
<dbReference type="Pfam" id="PF13472">
    <property type="entry name" value="Lipase_GDSL_2"/>
    <property type="match status" value="1"/>
</dbReference>
<dbReference type="GO" id="GO:0005975">
    <property type="term" value="P:carbohydrate metabolic process"/>
    <property type="evidence" value="ECO:0007669"/>
    <property type="project" value="InterPro"/>
</dbReference>
<dbReference type="PROSITE" id="PS51257">
    <property type="entry name" value="PROKAR_LIPOPROTEIN"/>
    <property type="match status" value="1"/>
</dbReference>
<proteinExistence type="predicted"/>
<dbReference type="Gene3D" id="3.40.50.1110">
    <property type="entry name" value="SGNH hydrolase"/>
    <property type="match status" value="1"/>
</dbReference>
<evidence type="ECO:0000313" key="4">
    <source>
        <dbReference type="Proteomes" id="UP000219612"/>
    </source>
</evidence>
<dbReference type="GO" id="GO:0030247">
    <property type="term" value="F:polysaccharide binding"/>
    <property type="evidence" value="ECO:0007669"/>
    <property type="project" value="UniProtKB-UniRule"/>
</dbReference>
<dbReference type="InterPro" id="IPR013830">
    <property type="entry name" value="SGNH_hydro"/>
</dbReference>
<dbReference type="InterPro" id="IPR036514">
    <property type="entry name" value="SGNH_hydro_sf"/>
</dbReference>
<keyword evidence="1" id="KW-0732">Signal</keyword>
<dbReference type="SUPFAM" id="SSF52266">
    <property type="entry name" value="SGNH hydrolase"/>
    <property type="match status" value="1"/>
</dbReference>
<gene>
    <name evidence="3" type="ORF">SAMN05421748_116190</name>
</gene>
<sequence>MRIIRAAVAGLLVAACALVAAPPASAAAGCKVVYKTTAQWPGGFGASVDVTNLGDPVSSWTLTFAFPSGQTVTQLWNGSVTQSGADVTVRNAGWNGSLATNATTSFGFNGSGSGAAPAAFTLNGTACNGGTTTPPTTPPPAGGEPVKIMALGDSITGSPGCWRALLWQKLPADEVDFVGTLPGQGCGFAYDGENEGHGGFLATNVANQDQLVGWLSATDPDVVLMHFGTNDVWNNLSPATILAAFTKLVTQMRAQNPAMKILVAQIIPMNPSNCADCGQRVINLNAAIPAWAAGLSTSASPITVVDQWTGFNTSTDTYDGVHPNDAGNVKIATRWYPGVAAAIG</sequence>
<dbReference type="SMART" id="SM00637">
    <property type="entry name" value="CBD_II"/>
    <property type="match status" value="1"/>
</dbReference>
<dbReference type="Proteomes" id="UP000219612">
    <property type="component" value="Unassembled WGS sequence"/>
</dbReference>
<evidence type="ECO:0000313" key="3">
    <source>
        <dbReference type="EMBL" id="SNY55634.1"/>
    </source>
</evidence>
<dbReference type="CDD" id="cd01833">
    <property type="entry name" value="XynB_like"/>
    <property type="match status" value="1"/>
</dbReference>
<dbReference type="GO" id="GO:0004553">
    <property type="term" value="F:hydrolase activity, hydrolyzing O-glycosyl compounds"/>
    <property type="evidence" value="ECO:0007669"/>
    <property type="project" value="InterPro"/>
</dbReference>
<protein>
    <submittedName>
        <fullName evidence="3">Lysophospholipase L1</fullName>
    </submittedName>
</protein>
<dbReference type="InterPro" id="IPR012291">
    <property type="entry name" value="CBM2_carb-bd_dom_sf"/>
</dbReference>
<dbReference type="AlphaFoldDB" id="A0A285J5T2"/>
<dbReference type="RefSeq" id="WP_097324286.1">
    <property type="nucleotide sequence ID" value="NZ_OBDY01000016.1"/>
</dbReference>
<accession>A0A285J5T2</accession>
<dbReference type="GO" id="GO:0004622">
    <property type="term" value="F:phosphatidylcholine lysophospholipase activity"/>
    <property type="evidence" value="ECO:0007669"/>
    <property type="project" value="TreeGrafter"/>
</dbReference>
<dbReference type="PROSITE" id="PS51173">
    <property type="entry name" value="CBM2"/>
    <property type="match status" value="1"/>
</dbReference>